<name>A0A4V6DCW9_SETVI</name>
<dbReference type="Proteomes" id="UP000298652">
    <property type="component" value="Chromosome 1"/>
</dbReference>
<accession>A0A4V6DCW9</accession>
<dbReference type="AlphaFoldDB" id="A0A4V6DCW9"/>
<evidence type="ECO:0000256" key="1">
    <source>
        <dbReference type="SAM" id="SignalP"/>
    </source>
</evidence>
<keyword evidence="3" id="KW-1185">Reference proteome</keyword>
<gene>
    <name evidence="2" type="ORF">SEVIR_1G160932v2</name>
</gene>
<feature type="signal peptide" evidence="1">
    <location>
        <begin position="1"/>
        <end position="22"/>
    </location>
</feature>
<organism evidence="2 3">
    <name type="scientific">Setaria viridis</name>
    <name type="common">Green bristlegrass</name>
    <name type="synonym">Setaria italica subsp. viridis</name>
    <dbReference type="NCBI Taxonomy" id="4556"/>
    <lineage>
        <taxon>Eukaryota</taxon>
        <taxon>Viridiplantae</taxon>
        <taxon>Streptophyta</taxon>
        <taxon>Embryophyta</taxon>
        <taxon>Tracheophyta</taxon>
        <taxon>Spermatophyta</taxon>
        <taxon>Magnoliopsida</taxon>
        <taxon>Liliopsida</taxon>
        <taxon>Poales</taxon>
        <taxon>Poaceae</taxon>
        <taxon>PACMAD clade</taxon>
        <taxon>Panicoideae</taxon>
        <taxon>Panicodae</taxon>
        <taxon>Paniceae</taxon>
        <taxon>Cenchrinae</taxon>
        <taxon>Setaria</taxon>
    </lineage>
</organism>
<proteinExistence type="predicted"/>
<evidence type="ECO:0000313" key="2">
    <source>
        <dbReference type="EMBL" id="TKW39176.1"/>
    </source>
</evidence>
<feature type="chain" id="PRO_5020596050" evidence="1">
    <location>
        <begin position="23"/>
        <end position="49"/>
    </location>
</feature>
<sequence length="49" mass="5566">MSSSTSYIFVLLILFTMMPVICEPATTLLEHGIFVFLFLLVPKTLQVLF</sequence>
<keyword evidence="1" id="KW-0732">Signal</keyword>
<reference evidence="2" key="1">
    <citation type="submission" date="2019-03" db="EMBL/GenBank/DDBJ databases">
        <title>WGS assembly of Setaria viridis.</title>
        <authorList>
            <person name="Huang P."/>
            <person name="Jenkins J."/>
            <person name="Grimwood J."/>
            <person name="Barry K."/>
            <person name="Healey A."/>
            <person name="Mamidi S."/>
            <person name="Sreedasyam A."/>
            <person name="Shu S."/>
            <person name="Feldman M."/>
            <person name="Wu J."/>
            <person name="Yu Y."/>
            <person name="Chen C."/>
            <person name="Johnson J."/>
            <person name="Rokhsar D."/>
            <person name="Baxter I."/>
            <person name="Schmutz J."/>
            <person name="Brutnell T."/>
            <person name="Kellogg E."/>
        </authorList>
    </citation>
    <scope>NUCLEOTIDE SEQUENCE [LARGE SCALE GENOMIC DNA]</scope>
</reference>
<evidence type="ECO:0000313" key="3">
    <source>
        <dbReference type="Proteomes" id="UP000298652"/>
    </source>
</evidence>
<dbReference type="EMBL" id="CM016552">
    <property type="protein sequence ID" value="TKW39176.1"/>
    <property type="molecule type" value="Genomic_DNA"/>
</dbReference>
<dbReference type="Gramene" id="TKW39176">
    <property type="protein sequence ID" value="TKW39176"/>
    <property type="gene ID" value="SEVIR_1G160932v2"/>
</dbReference>
<protein>
    <submittedName>
        <fullName evidence="2">Uncharacterized protein</fullName>
    </submittedName>
</protein>